<reference evidence="1 2" key="1">
    <citation type="journal article" date="2021" name="Elife">
        <title>Chloroplast acquisition without the gene transfer in kleptoplastic sea slugs, Plakobranchus ocellatus.</title>
        <authorList>
            <person name="Maeda T."/>
            <person name="Takahashi S."/>
            <person name="Yoshida T."/>
            <person name="Shimamura S."/>
            <person name="Takaki Y."/>
            <person name="Nagai Y."/>
            <person name="Toyoda A."/>
            <person name="Suzuki Y."/>
            <person name="Arimoto A."/>
            <person name="Ishii H."/>
            <person name="Satoh N."/>
            <person name="Nishiyama T."/>
            <person name="Hasebe M."/>
            <person name="Maruyama T."/>
            <person name="Minagawa J."/>
            <person name="Obokata J."/>
            <person name="Shigenobu S."/>
        </authorList>
    </citation>
    <scope>NUCLEOTIDE SEQUENCE [LARGE SCALE GENOMIC DNA]</scope>
</reference>
<organism evidence="1 2">
    <name type="scientific">Elysia marginata</name>
    <dbReference type="NCBI Taxonomy" id="1093978"/>
    <lineage>
        <taxon>Eukaryota</taxon>
        <taxon>Metazoa</taxon>
        <taxon>Spiralia</taxon>
        <taxon>Lophotrochozoa</taxon>
        <taxon>Mollusca</taxon>
        <taxon>Gastropoda</taxon>
        <taxon>Heterobranchia</taxon>
        <taxon>Euthyneura</taxon>
        <taxon>Panpulmonata</taxon>
        <taxon>Sacoglossa</taxon>
        <taxon>Placobranchoidea</taxon>
        <taxon>Plakobranchidae</taxon>
        <taxon>Elysia</taxon>
    </lineage>
</organism>
<protein>
    <submittedName>
        <fullName evidence="1">Uncharacterized protein</fullName>
    </submittedName>
</protein>
<accession>A0AAV4I626</accession>
<proteinExistence type="predicted"/>
<dbReference type="EMBL" id="BMAT01006085">
    <property type="protein sequence ID" value="GFS05794.1"/>
    <property type="molecule type" value="Genomic_DNA"/>
</dbReference>
<gene>
    <name evidence="1" type="ORF">ElyMa_002946700</name>
</gene>
<sequence>MRFVHGNQYKDYYVPFRFMRRMAIGTRILNAYPRYEIPDSSLTTINFSPANATLMLLSDCPIWIKTLCFYQGEQDCIGFQPVFRFRNGSDLYYMPAMEFVRKLYIANAMCCDDVMYPARMETAVSYHEHKGNQLILHLLKRYRRAYITQGTAQFLARWHTCTAFRASFNSVAIETMLMPQSSYQPLQFDPPSIEQMQLTCLMESQTKRHWIQRIIDVRNIPLNAREIVIHQEGKRSLFKVR</sequence>
<dbReference type="Proteomes" id="UP000762676">
    <property type="component" value="Unassembled WGS sequence"/>
</dbReference>
<comment type="caution">
    <text evidence="1">The sequence shown here is derived from an EMBL/GenBank/DDBJ whole genome shotgun (WGS) entry which is preliminary data.</text>
</comment>
<dbReference type="AlphaFoldDB" id="A0AAV4I626"/>
<name>A0AAV4I626_9GAST</name>
<keyword evidence="2" id="KW-1185">Reference proteome</keyword>
<evidence type="ECO:0000313" key="1">
    <source>
        <dbReference type="EMBL" id="GFS05794.1"/>
    </source>
</evidence>
<evidence type="ECO:0000313" key="2">
    <source>
        <dbReference type="Proteomes" id="UP000762676"/>
    </source>
</evidence>